<sequence>MSDEQAVTAAEREYQARLVALHEARAALASASARLRRQHLDRRLAATETDGSEAALGAHIEDLTSQIAQLRAHAEAQRQLLRRLTDADYEPIEVAEAELEAGHFEQPPFQEAQ</sequence>
<name>A0A2A9CVH7_9ACTN</name>
<organism evidence="2 3">
    <name type="scientific">Propionicimonas paludicola</name>
    <dbReference type="NCBI Taxonomy" id="185243"/>
    <lineage>
        <taxon>Bacteria</taxon>
        <taxon>Bacillati</taxon>
        <taxon>Actinomycetota</taxon>
        <taxon>Actinomycetes</taxon>
        <taxon>Propionibacteriales</taxon>
        <taxon>Nocardioidaceae</taxon>
        <taxon>Propionicimonas</taxon>
    </lineage>
</organism>
<evidence type="ECO:0000313" key="2">
    <source>
        <dbReference type="EMBL" id="PFG17589.1"/>
    </source>
</evidence>
<dbReference type="EMBL" id="PDJC01000001">
    <property type="protein sequence ID" value="PFG17589.1"/>
    <property type="molecule type" value="Genomic_DNA"/>
</dbReference>
<proteinExistence type="predicted"/>
<keyword evidence="3" id="KW-1185">Reference proteome</keyword>
<accession>A0A2A9CVH7</accession>
<evidence type="ECO:0000313" key="3">
    <source>
        <dbReference type="Proteomes" id="UP000226079"/>
    </source>
</evidence>
<keyword evidence="1" id="KW-0175">Coiled coil</keyword>
<dbReference type="AlphaFoldDB" id="A0A2A9CVH7"/>
<evidence type="ECO:0000256" key="1">
    <source>
        <dbReference type="SAM" id="Coils"/>
    </source>
</evidence>
<dbReference type="RefSeq" id="WP_098461004.1">
    <property type="nucleotide sequence ID" value="NZ_PDJC01000001.1"/>
</dbReference>
<protein>
    <submittedName>
        <fullName evidence="2">Uncharacterized protein</fullName>
    </submittedName>
</protein>
<reference evidence="2 3" key="1">
    <citation type="submission" date="2017-10" db="EMBL/GenBank/DDBJ databases">
        <title>Sequencing the genomes of 1000 actinobacteria strains.</title>
        <authorList>
            <person name="Klenk H.-P."/>
        </authorList>
    </citation>
    <scope>NUCLEOTIDE SEQUENCE [LARGE SCALE GENOMIC DNA]</scope>
    <source>
        <strain evidence="2 3">DSM 15597</strain>
    </source>
</reference>
<feature type="coiled-coil region" evidence="1">
    <location>
        <begin position="60"/>
        <end position="87"/>
    </location>
</feature>
<dbReference type="Proteomes" id="UP000226079">
    <property type="component" value="Unassembled WGS sequence"/>
</dbReference>
<comment type="caution">
    <text evidence="2">The sequence shown here is derived from an EMBL/GenBank/DDBJ whole genome shotgun (WGS) entry which is preliminary data.</text>
</comment>
<gene>
    <name evidence="2" type="ORF">ATK74_2162</name>
</gene>